<protein>
    <recommendedName>
        <fullName evidence="3">18S pre-ribosomal assembly protein gar2-like protein</fullName>
    </recommendedName>
</protein>
<organism evidence="2">
    <name type="scientific">Fagus sylvatica</name>
    <name type="common">Beechnut</name>
    <dbReference type="NCBI Taxonomy" id="28930"/>
    <lineage>
        <taxon>Eukaryota</taxon>
        <taxon>Viridiplantae</taxon>
        <taxon>Streptophyta</taxon>
        <taxon>Embryophyta</taxon>
        <taxon>Tracheophyta</taxon>
        <taxon>Spermatophyta</taxon>
        <taxon>Magnoliopsida</taxon>
        <taxon>eudicotyledons</taxon>
        <taxon>Gunneridae</taxon>
        <taxon>Pentapetalae</taxon>
        <taxon>rosids</taxon>
        <taxon>fabids</taxon>
        <taxon>Fagales</taxon>
        <taxon>Fagaceae</taxon>
        <taxon>Fagus</taxon>
    </lineage>
</organism>
<feature type="region of interest" description="Disordered" evidence="1">
    <location>
        <begin position="350"/>
        <end position="381"/>
    </location>
</feature>
<dbReference type="GO" id="GO:0009786">
    <property type="term" value="P:regulation of asymmetric cell division"/>
    <property type="evidence" value="ECO:0007669"/>
    <property type="project" value="InterPro"/>
</dbReference>
<reference evidence="2" key="1">
    <citation type="submission" date="2018-02" db="EMBL/GenBank/DDBJ databases">
        <authorList>
            <person name="Cohen D.B."/>
            <person name="Kent A.D."/>
        </authorList>
    </citation>
    <scope>NUCLEOTIDE SEQUENCE</scope>
</reference>
<proteinExistence type="predicted"/>
<accession>A0A2N9EUK3</accession>
<dbReference type="EMBL" id="OIVN01000335">
    <property type="protein sequence ID" value="SPC78522.1"/>
    <property type="molecule type" value="Genomic_DNA"/>
</dbReference>
<name>A0A2N9EUK3_FAGSY</name>
<dbReference type="AlphaFoldDB" id="A0A2N9EUK3"/>
<sequence>MKSGNLIMKESQKTLSCDLKGTERDAVGLPYALNDRGDWTATNFDCSMSMDDLKNENQDEVGDFVASPIHSSRESGRFDKDADIVMDKSIMECELPKLTVCYKESTYHVVKDICIDEGVPSQEKILFESGIDEKTLCIFLPPVKDQNKELVKEKEDINMSIPDGLTFSAENDSNEDSSNQCDPKDLMMTGEDSTDSIVNDVSKEIFLPGNKLPNGLKFSAENDSNEDSANQCDPKDLMMTGEDSTHRIVNGVSKEIFLPGNKLPMLETGTHTSHYKSSNNDEVELRPFQVSGEKALLASHALIPAAEESNSSSGDSLLASSTLVSAGEESNNSSRDSMLASSNLVAAVEESNNNSGDPMLASPALVSSAEESNNGNGDAMSASPTLVFASEESNDSSLSNELYYNSKVESGSITFNFDSLATAVSGRKESLENGDSECLETKKMSELEDGISDTQTVSRQLQHGQGETSFSAVRQGEESFSAAGTLSSLINFSGPIAYSGSVSLRSDSSTTSTRSFAFPVLQSEWNSSPVRMAKADRRHFRKHRGWKQGLLCCRF</sequence>
<feature type="region of interest" description="Disordered" evidence="1">
    <location>
        <begin position="161"/>
        <end position="190"/>
    </location>
</feature>
<gene>
    <name evidence="2" type="ORF">FSB_LOCUS6404</name>
</gene>
<dbReference type="PANTHER" id="PTHR33914">
    <property type="entry name" value="18S PRE-RIBOSOMAL ASSEMBLY PROTEIN GAR2-LIKE PROTEIN"/>
    <property type="match status" value="1"/>
</dbReference>
<feature type="region of interest" description="Disordered" evidence="1">
    <location>
        <begin position="217"/>
        <end position="236"/>
    </location>
</feature>
<evidence type="ECO:0008006" key="3">
    <source>
        <dbReference type="Google" id="ProtNLM"/>
    </source>
</evidence>
<dbReference type="InterPro" id="IPR040378">
    <property type="entry name" value="BASL"/>
</dbReference>
<dbReference type="PANTHER" id="PTHR33914:SF2">
    <property type="entry name" value="OS02G0582100 PROTEIN"/>
    <property type="match status" value="1"/>
</dbReference>
<evidence type="ECO:0000256" key="1">
    <source>
        <dbReference type="SAM" id="MobiDB-lite"/>
    </source>
</evidence>
<evidence type="ECO:0000313" key="2">
    <source>
        <dbReference type="EMBL" id="SPC78522.1"/>
    </source>
</evidence>